<dbReference type="Proteomes" id="UP000789508">
    <property type="component" value="Unassembled WGS sequence"/>
</dbReference>
<evidence type="ECO:0000313" key="1">
    <source>
        <dbReference type="EMBL" id="CAG8529703.1"/>
    </source>
</evidence>
<sequence>MESKKIDPSKACVVAFCNDTQKINKCIGKRDPEATTETFETIKPLNNRIFYEPLDKRFTYFRLFQEIENRGDKLELHDVILTFEITSYHRLDSTELLELPVDVDMEGDDITTNITPIQEDLELKFYLIEICDKEIAVQPDPGIRDILLDRDFKDIQFREYINPIMEYTEKIGCEGCMFQNHVFEFCIDFGKLKVCKLEIDENDAKTFDKGNYAFVIIMDYIDWMYKFKKTTGTNHPENLGETFDLDNGNCGIPLFITNLTMEFTWKPHEDFTNNITAFIEMMDKCCKKDDGKMEEDL</sequence>
<dbReference type="EMBL" id="CAJVPS010001218">
    <property type="protein sequence ID" value="CAG8529703.1"/>
    <property type="molecule type" value="Genomic_DNA"/>
</dbReference>
<name>A0A9N9AII9_9GLOM</name>
<proteinExistence type="predicted"/>
<protein>
    <submittedName>
        <fullName evidence="1">13748_t:CDS:1</fullName>
    </submittedName>
</protein>
<reference evidence="1" key="1">
    <citation type="submission" date="2021-06" db="EMBL/GenBank/DDBJ databases">
        <authorList>
            <person name="Kallberg Y."/>
            <person name="Tangrot J."/>
            <person name="Rosling A."/>
        </authorList>
    </citation>
    <scope>NUCLEOTIDE SEQUENCE</scope>
    <source>
        <strain evidence="1">FL130A</strain>
    </source>
</reference>
<organism evidence="1 2">
    <name type="scientific">Ambispora leptoticha</name>
    <dbReference type="NCBI Taxonomy" id="144679"/>
    <lineage>
        <taxon>Eukaryota</taxon>
        <taxon>Fungi</taxon>
        <taxon>Fungi incertae sedis</taxon>
        <taxon>Mucoromycota</taxon>
        <taxon>Glomeromycotina</taxon>
        <taxon>Glomeromycetes</taxon>
        <taxon>Archaeosporales</taxon>
        <taxon>Ambisporaceae</taxon>
        <taxon>Ambispora</taxon>
    </lineage>
</organism>
<dbReference type="AlphaFoldDB" id="A0A9N9AII9"/>
<gene>
    <name evidence="1" type="ORF">ALEPTO_LOCUS4876</name>
</gene>
<dbReference type="OrthoDB" id="2311365at2759"/>
<evidence type="ECO:0000313" key="2">
    <source>
        <dbReference type="Proteomes" id="UP000789508"/>
    </source>
</evidence>
<comment type="caution">
    <text evidence="1">The sequence shown here is derived from an EMBL/GenBank/DDBJ whole genome shotgun (WGS) entry which is preliminary data.</text>
</comment>
<keyword evidence="2" id="KW-1185">Reference proteome</keyword>
<accession>A0A9N9AII9</accession>